<protein>
    <recommendedName>
        <fullName evidence="2">Irg-7 N-terminal galactose binding domain-containing protein</fullName>
    </recommendedName>
</protein>
<keyword evidence="1" id="KW-0732">Signal</keyword>
<dbReference type="InterPro" id="IPR057086">
    <property type="entry name" value="GBD_Irg-7_N"/>
</dbReference>
<dbReference type="AlphaFoldDB" id="A0A914CM22"/>
<feature type="chain" id="PRO_5037869905" description="Irg-7 N-terminal galactose binding domain-containing protein" evidence="1">
    <location>
        <begin position="22"/>
        <end position="254"/>
    </location>
</feature>
<keyword evidence="3" id="KW-1185">Reference proteome</keyword>
<reference evidence="4" key="1">
    <citation type="submission" date="2022-11" db="UniProtKB">
        <authorList>
            <consortium name="WormBaseParasite"/>
        </authorList>
    </citation>
    <scope>IDENTIFICATION</scope>
</reference>
<evidence type="ECO:0000259" key="2">
    <source>
        <dbReference type="Pfam" id="PF23623"/>
    </source>
</evidence>
<organism evidence="3 4">
    <name type="scientific">Acrobeloides nanus</name>
    <dbReference type="NCBI Taxonomy" id="290746"/>
    <lineage>
        <taxon>Eukaryota</taxon>
        <taxon>Metazoa</taxon>
        <taxon>Ecdysozoa</taxon>
        <taxon>Nematoda</taxon>
        <taxon>Chromadorea</taxon>
        <taxon>Rhabditida</taxon>
        <taxon>Tylenchina</taxon>
        <taxon>Cephalobomorpha</taxon>
        <taxon>Cephaloboidea</taxon>
        <taxon>Cephalobidae</taxon>
        <taxon>Acrobeloides</taxon>
    </lineage>
</organism>
<sequence length="254" mass="28226">MRLRLLLLLCLATVVIKKVDSSFVNSKWANVFKNFFGQNDAVVAPVEDSPLDEKDARIKRSILASLGAQINCEPGFTGQFCESPICNSRVIPPAIDAAAARLIDVFYLRQSCAGNVTFPLDSESQFLHIQVLTNEGELNGNVTLIDDQGNVVPCTTGCGGGQYNWPNAAPGQYEIKIYVASSNIIYCDVEVSIIQHLRPYMGSTPDGIFKKLTTLIWSLSRWARKKLPKKRLSNLKIFFPKNKYTAPSNLLFNY</sequence>
<dbReference type="Proteomes" id="UP000887540">
    <property type="component" value="Unplaced"/>
</dbReference>
<accession>A0A914CM22</accession>
<evidence type="ECO:0000313" key="3">
    <source>
        <dbReference type="Proteomes" id="UP000887540"/>
    </source>
</evidence>
<feature type="domain" description="Irg-7 N-terminal galactose binding" evidence="2">
    <location>
        <begin position="102"/>
        <end position="187"/>
    </location>
</feature>
<evidence type="ECO:0000256" key="1">
    <source>
        <dbReference type="SAM" id="SignalP"/>
    </source>
</evidence>
<dbReference type="Pfam" id="PF23623">
    <property type="entry name" value="GBD_IRG7_N"/>
    <property type="match status" value="1"/>
</dbReference>
<dbReference type="InterPro" id="IPR053295">
    <property type="entry name" value="Innate_immunity_reg"/>
</dbReference>
<evidence type="ECO:0000313" key="4">
    <source>
        <dbReference type="WBParaSite" id="ACRNAN_scaffold118.g8563.t1"/>
    </source>
</evidence>
<proteinExistence type="predicted"/>
<dbReference type="PANTHER" id="PTHR47324">
    <property type="entry name" value="PROTEIN IRG-7-RELATED"/>
    <property type="match status" value="1"/>
</dbReference>
<dbReference type="WBParaSite" id="ACRNAN_scaffold118.g8563.t1">
    <property type="protein sequence ID" value="ACRNAN_scaffold118.g8563.t1"/>
    <property type="gene ID" value="ACRNAN_scaffold118.g8563"/>
</dbReference>
<name>A0A914CM22_9BILA</name>
<feature type="signal peptide" evidence="1">
    <location>
        <begin position="1"/>
        <end position="21"/>
    </location>
</feature>
<dbReference type="PANTHER" id="PTHR47324:SF3">
    <property type="entry name" value="EGF-LIKE DOMAIN-CONTAINING PROTEIN"/>
    <property type="match status" value="1"/>
</dbReference>